<gene>
    <name evidence="2" type="ORF">ABNG02_14705</name>
    <name evidence="1" type="ORF">GCM10008994_12290</name>
</gene>
<reference evidence="2 4" key="3">
    <citation type="submission" date="2024-06" db="EMBL/GenBank/DDBJ databases">
        <title>Halorubrum miltondacostae sp. nov., a potential PHA producer isolated from an inland solar saltern in Rio Maior, Portugal.</title>
        <authorList>
            <person name="Albuquerque L."/>
            <person name="Viver T."/>
            <person name="Barroso C."/>
            <person name="Claudino R."/>
            <person name="Galvan M."/>
            <person name="Simoes G."/>
            <person name="Lobo Da Cunha A."/>
            <person name="Egas C."/>
        </authorList>
    </citation>
    <scope>NUCLEOTIDE SEQUENCE [LARGE SCALE GENOMIC DNA]</scope>
    <source>
        <strain evidence="2 4">DSM 18646</strain>
    </source>
</reference>
<dbReference type="AlphaFoldDB" id="A0AAV3SRM5"/>
<organism evidence="1 3">
    <name type="scientific">Halorubrum ejinorense</name>
    <dbReference type="NCBI Taxonomy" id="425309"/>
    <lineage>
        <taxon>Archaea</taxon>
        <taxon>Methanobacteriati</taxon>
        <taxon>Methanobacteriota</taxon>
        <taxon>Stenosarchaea group</taxon>
        <taxon>Halobacteria</taxon>
        <taxon>Halobacteriales</taxon>
        <taxon>Haloferacaceae</taxon>
        <taxon>Halorubrum</taxon>
    </lineage>
</organism>
<evidence type="ECO:0000313" key="3">
    <source>
        <dbReference type="Proteomes" id="UP001501425"/>
    </source>
</evidence>
<sequence>MNDFTDSDRIAVVRPAIKSYSRRTITVDFLYLDDQTCERCIGTEAALETALDRVEPILDALDVGITLRDVHVSTLAAAEATRLAVSPTVRIDGRDVQPDYVENACESCGDRCGCVGDVDCRLWRYRGEEYTTAPVDLLIDALVRAIASNQTRFGRPGESSADGLSSNVRGFFEAAPDDDSACGCDC</sequence>
<evidence type="ECO:0000313" key="2">
    <source>
        <dbReference type="EMBL" id="MEZ3168568.1"/>
    </source>
</evidence>
<proteinExistence type="predicted"/>
<evidence type="ECO:0000313" key="4">
    <source>
        <dbReference type="Proteomes" id="UP001567571"/>
    </source>
</evidence>
<accession>A0AAV3SRM5</accession>
<reference evidence="1" key="1">
    <citation type="journal article" date="2014" name="Int. J. Syst. Evol. Microbiol.">
        <title>Complete genome sequence of Corynebacterium casei LMG S-19264T (=DSM 44701T), isolated from a smear-ripened cheese.</title>
        <authorList>
            <consortium name="US DOE Joint Genome Institute (JGI-PGF)"/>
            <person name="Walter F."/>
            <person name="Albersmeier A."/>
            <person name="Kalinowski J."/>
            <person name="Ruckert C."/>
        </authorList>
    </citation>
    <scope>NUCLEOTIDE SEQUENCE</scope>
    <source>
        <strain evidence="1">JCM 14265</strain>
    </source>
</reference>
<dbReference type="RefSeq" id="WP_343777523.1">
    <property type="nucleotide sequence ID" value="NZ_BAAADQ010000004.1"/>
</dbReference>
<reference evidence="1" key="2">
    <citation type="submission" date="2023-12" db="EMBL/GenBank/DDBJ databases">
        <authorList>
            <person name="Sun Q."/>
            <person name="Inoue M."/>
        </authorList>
    </citation>
    <scope>NUCLEOTIDE SEQUENCE</scope>
    <source>
        <strain evidence="1">JCM 14265</strain>
    </source>
</reference>
<name>A0AAV3SRM5_9EURY</name>
<protein>
    <submittedName>
        <fullName evidence="2">DUF2703 domain-containing protein</fullName>
    </submittedName>
</protein>
<dbReference type="Proteomes" id="UP001501425">
    <property type="component" value="Unassembled WGS sequence"/>
</dbReference>
<dbReference type="EMBL" id="JBEDNW010000009">
    <property type="protein sequence ID" value="MEZ3168568.1"/>
    <property type="molecule type" value="Genomic_DNA"/>
</dbReference>
<dbReference type="InterPro" id="IPR021219">
    <property type="entry name" value="DUF2703"/>
</dbReference>
<dbReference type="EMBL" id="BAAADQ010000004">
    <property type="protein sequence ID" value="GAA0538671.1"/>
    <property type="molecule type" value="Genomic_DNA"/>
</dbReference>
<dbReference type="Pfam" id="PF10865">
    <property type="entry name" value="DUF2703"/>
    <property type="match status" value="1"/>
</dbReference>
<comment type="caution">
    <text evidence="1">The sequence shown here is derived from an EMBL/GenBank/DDBJ whole genome shotgun (WGS) entry which is preliminary data.</text>
</comment>
<evidence type="ECO:0000313" key="1">
    <source>
        <dbReference type="EMBL" id="GAA0538671.1"/>
    </source>
</evidence>
<keyword evidence="4" id="KW-1185">Reference proteome</keyword>
<dbReference type="Proteomes" id="UP001567571">
    <property type="component" value="Unassembled WGS sequence"/>
</dbReference>